<dbReference type="RefSeq" id="XP_004035433.1">
    <property type="nucleotide sequence ID" value="XM_004035385.1"/>
</dbReference>
<feature type="transmembrane region" description="Helical" evidence="1">
    <location>
        <begin position="39"/>
        <end position="56"/>
    </location>
</feature>
<dbReference type="AlphaFoldDB" id="G0QS82"/>
<evidence type="ECO:0000313" key="2">
    <source>
        <dbReference type="EMBL" id="EGR31947.1"/>
    </source>
</evidence>
<reference evidence="2 3" key="1">
    <citation type="submission" date="2011-07" db="EMBL/GenBank/DDBJ databases">
        <authorList>
            <person name="Coyne R."/>
            <person name="Brami D."/>
            <person name="Johnson J."/>
            <person name="Hostetler J."/>
            <person name="Hannick L."/>
            <person name="Clark T."/>
            <person name="Cassidy-Hanley D."/>
            <person name="Inman J."/>
        </authorList>
    </citation>
    <scope>NUCLEOTIDE SEQUENCE [LARGE SCALE GENOMIC DNA]</scope>
    <source>
        <strain evidence="2 3">G5</strain>
    </source>
</reference>
<accession>G0QS82</accession>
<dbReference type="Proteomes" id="UP000008983">
    <property type="component" value="Unassembled WGS sequence"/>
</dbReference>
<dbReference type="InParanoid" id="G0QS82"/>
<evidence type="ECO:0000256" key="1">
    <source>
        <dbReference type="SAM" id="Phobius"/>
    </source>
</evidence>
<sequence>MACLVKNLVLTNSIRNKKLFHQKILNVRIYHMQLPTLNLYNSNLCLLFLIMYPFHIMSLMNLITCIRWLFLFFNLSILEHSLFFIYFQNFFFFLFLHSKDFIEVVNAFSINGYTFYKKVYKSYSLNLVQFY</sequence>
<dbReference type="EMBL" id="GL983807">
    <property type="protein sequence ID" value="EGR31947.1"/>
    <property type="molecule type" value="Genomic_DNA"/>
</dbReference>
<keyword evidence="1" id="KW-0812">Transmembrane</keyword>
<keyword evidence="1" id="KW-0472">Membrane</keyword>
<protein>
    <recommendedName>
        <fullName evidence="4">Transmembrane protein</fullName>
    </recommendedName>
</protein>
<keyword evidence="3" id="KW-1185">Reference proteome</keyword>
<feature type="transmembrane region" description="Helical" evidence="1">
    <location>
        <begin position="68"/>
        <end position="87"/>
    </location>
</feature>
<gene>
    <name evidence="2" type="ORF">IMG5_099750</name>
</gene>
<proteinExistence type="predicted"/>
<evidence type="ECO:0000313" key="3">
    <source>
        <dbReference type="Proteomes" id="UP000008983"/>
    </source>
</evidence>
<name>G0QS82_ICHMU</name>
<evidence type="ECO:0008006" key="4">
    <source>
        <dbReference type="Google" id="ProtNLM"/>
    </source>
</evidence>
<organism evidence="2 3">
    <name type="scientific">Ichthyophthirius multifiliis</name>
    <name type="common">White spot disease agent</name>
    <name type="synonym">Ich</name>
    <dbReference type="NCBI Taxonomy" id="5932"/>
    <lineage>
        <taxon>Eukaryota</taxon>
        <taxon>Sar</taxon>
        <taxon>Alveolata</taxon>
        <taxon>Ciliophora</taxon>
        <taxon>Intramacronucleata</taxon>
        <taxon>Oligohymenophorea</taxon>
        <taxon>Hymenostomatida</taxon>
        <taxon>Ophryoglenina</taxon>
        <taxon>Ichthyophthirius</taxon>
    </lineage>
</organism>
<dbReference type="GeneID" id="14908089"/>
<keyword evidence="1" id="KW-1133">Transmembrane helix</keyword>